<dbReference type="OrthoDB" id="9765680at2"/>
<dbReference type="GO" id="GO:0016878">
    <property type="term" value="F:acid-thiol ligase activity"/>
    <property type="evidence" value="ECO:0007669"/>
    <property type="project" value="UniProtKB-ARBA"/>
</dbReference>
<name>A0A1I7GUI0_9BACL</name>
<feature type="domain" description="AMP-dependent synthetase/ligase" evidence="1">
    <location>
        <begin position="31"/>
        <end position="400"/>
    </location>
</feature>
<evidence type="ECO:0000313" key="4">
    <source>
        <dbReference type="Proteomes" id="UP000183508"/>
    </source>
</evidence>
<feature type="domain" description="AMP-binding enzyme C-terminal" evidence="2">
    <location>
        <begin position="451"/>
        <end position="529"/>
    </location>
</feature>
<keyword evidence="4" id="KW-1185">Reference proteome</keyword>
<accession>A0A1I7GUI0</accession>
<dbReference type="InterPro" id="IPR020845">
    <property type="entry name" value="AMP-binding_CS"/>
</dbReference>
<dbReference type="Gene3D" id="2.30.38.10">
    <property type="entry name" value="Luciferase, Domain 3"/>
    <property type="match status" value="1"/>
</dbReference>
<dbReference type="RefSeq" id="WP_074949885.1">
    <property type="nucleotide sequence ID" value="NZ_FPBV01000003.1"/>
</dbReference>
<evidence type="ECO:0000259" key="1">
    <source>
        <dbReference type="Pfam" id="PF00501"/>
    </source>
</evidence>
<dbReference type="Pfam" id="PF13193">
    <property type="entry name" value="AMP-binding_C"/>
    <property type="match status" value="1"/>
</dbReference>
<proteinExistence type="predicted"/>
<dbReference type="Gene3D" id="3.40.50.980">
    <property type="match status" value="2"/>
</dbReference>
<gene>
    <name evidence="3" type="ORF">SAMN05421543_10372</name>
</gene>
<dbReference type="PANTHER" id="PTHR43767:SF1">
    <property type="entry name" value="NONRIBOSOMAL PEPTIDE SYNTHASE PES1 (EUROFUNG)-RELATED"/>
    <property type="match status" value="1"/>
</dbReference>
<dbReference type="EMBL" id="FPBV01000003">
    <property type="protein sequence ID" value="SFU52072.1"/>
    <property type="molecule type" value="Genomic_DNA"/>
</dbReference>
<evidence type="ECO:0000259" key="2">
    <source>
        <dbReference type="Pfam" id="PF13193"/>
    </source>
</evidence>
<dbReference type="InterPro" id="IPR000873">
    <property type="entry name" value="AMP-dep_synth/lig_dom"/>
</dbReference>
<dbReference type="InterPro" id="IPR045851">
    <property type="entry name" value="AMP-bd_C_sf"/>
</dbReference>
<protein>
    <submittedName>
        <fullName evidence="3">Cyclohexanecarboxylate-CoA ligase</fullName>
    </submittedName>
</protein>
<dbReference type="Pfam" id="PF00501">
    <property type="entry name" value="AMP-binding"/>
    <property type="match status" value="1"/>
</dbReference>
<dbReference type="eggNOG" id="COG0318">
    <property type="taxonomic scope" value="Bacteria"/>
</dbReference>
<dbReference type="Proteomes" id="UP000183508">
    <property type="component" value="Unassembled WGS sequence"/>
</dbReference>
<dbReference type="PANTHER" id="PTHR43767">
    <property type="entry name" value="LONG-CHAIN-FATTY-ACID--COA LIGASE"/>
    <property type="match status" value="1"/>
</dbReference>
<dbReference type="SUPFAM" id="SSF56801">
    <property type="entry name" value="Acetyl-CoA synthetase-like"/>
    <property type="match status" value="1"/>
</dbReference>
<evidence type="ECO:0000313" key="3">
    <source>
        <dbReference type="EMBL" id="SFU52072.1"/>
    </source>
</evidence>
<dbReference type="AlphaFoldDB" id="A0A1I7GUI0"/>
<keyword evidence="3" id="KW-0436">Ligase</keyword>
<dbReference type="Gene3D" id="3.30.300.30">
    <property type="match status" value="1"/>
</dbReference>
<reference evidence="4" key="1">
    <citation type="submission" date="2016-10" db="EMBL/GenBank/DDBJ databases">
        <authorList>
            <person name="Varghese N."/>
        </authorList>
    </citation>
    <scope>NUCLEOTIDE SEQUENCE [LARGE SCALE GENOMIC DNA]</scope>
    <source>
        <strain evidence="4">DSM 17980</strain>
    </source>
</reference>
<sequence>MGLETMLTPEYVEKYRDVWPNKTILDYLRACVDRVPDKVAIEDRKGRYTFRELAAAVDRVALGLMAYGVGPGDVVSFQLPNWNEFVILHFAVTRLGAISNPLIPIYRDREIAYMVRMAEAKVLVIPDEFAGFDYPAMVERLRPEWPALETVFVVGDRVPAGMRPFAELLGKPWEQMRDPRVLDDIVIDPNDVTEIVFTSGTTGEPKGVMHTHNSLCTSTEYFVERLKMTPDDVVFMASTFAHQTGFLYGARIQVHVGCTAIYQDVWNPIEFLDAIEHKGVSITMAATPYLYDAVHVEGMEKRDLSAFRAFVTAGAPVPPALVKEAAGRLPGSILAGWGQSENGLVTLTSLNDTEEKLTQTSGYPFPGMELLVVDDAGRPCPPGVEGDLWCRGPAMFVGYLKNIDMTRNQFVGDWFKTGDRAILDEDGYIKLAGRSSDIIRRRGEQVPVTLLEDVLHEHPDIAVAQVVAMPSPDPDEGERGCAFVSLRPGAKPFTIDRMREFLRERGIRQQDWPERLEVVREFPRTPSGKIQKYVLRRMIQEKLAAEGVLPQKR</sequence>
<dbReference type="InterPro" id="IPR050237">
    <property type="entry name" value="ATP-dep_AMP-bd_enzyme"/>
</dbReference>
<dbReference type="InterPro" id="IPR025110">
    <property type="entry name" value="AMP-bd_C"/>
</dbReference>
<organism evidence="3 4">
    <name type="scientific">Alicyclobacillus macrosporangiidus</name>
    <dbReference type="NCBI Taxonomy" id="392015"/>
    <lineage>
        <taxon>Bacteria</taxon>
        <taxon>Bacillati</taxon>
        <taxon>Bacillota</taxon>
        <taxon>Bacilli</taxon>
        <taxon>Bacillales</taxon>
        <taxon>Alicyclobacillaceae</taxon>
        <taxon>Alicyclobacillus</taxon>
    </lineage>
</organism>
<dbReference type="PROSITE" id="PS00455">
    <property type="entry name" value="AMP_BINDING"/>
    <property type="match status" value="1"/>
</dbReference>
<dbReference type="STRING" id="392015.SAMN05421543_10372"/>